<dbReference type="STRING" id="2094558.A0A314Y1I1"/>
<dbReference type="Proteomes" id="UP000250321">
    <property type="component" value="Unassembled WGS sequence"/>
</dbReference>
<keyword evidence="3" id="KW-0732">Signal</keyword>
<protein>
    <submittedName>
        <fullName evidence="5">Cysteine proteinase inhibitor 1-like</fullName>
    </submittedName>
</protein>
<evidence type="ECO:0000313" key="5">
    <source>
        <dbReference type="EMBL" id="PQQ00772.1"/>
    </source>
</evidence>
<dbReference type="PANTHER" id="PTHR47364:SF2">
    <property type="entry name" value="CYSTEINE PROTEINASE INHIBITOR 5"/>
    <property type="match status" value="1"/>
</dbReference>
<organism evidence="5 6">
    <name type="scientific">Prunus yedoensis var. nudiflora</name>
    <dbReference type="NCBI Taxonomy" id="2094558"/>
    <lineage>
        <taxon>Eukaryota</taxon>
        <taxon>Viridiplantae</taxon>
        <taxon>Streptophyta</taxon>
        <taxon>Embryophyta</taxon>
        <taxon>Tracheophyta</taxon>
        <taxon>Spermatophyta</taxon>
        <taxon>Magnoliopsida</taxon>
        <taxon>eudicotyledons</taxon>
        <taxon>Gunneridae</taxon>
        <taxon>Pentapetalae</taxon>
        <taxon>rosids</taxon>
        <taxon>fabids</taxon>
        <taxon>Rosales</taxon>
        <taxon>Rosaceae</taxon>
        <taxon>Amygdaloideae</taxon>
        <taxon>Amygdaleae</taxon>
        <taxon>Prunus</taxon>
    </lineage>
</organism>
<dbReference type="GO" id="GO:0004869">
    <property type="term" value="F:cysteine-type endopeptidase inhibitor activity"/>
    <property type="evidence" value="ECO:0007669"/>
    <property type="project" value="UniProtKB-KW"/>
</dbReference>
<keyword evidence="6" id="KW-1185">Reference proteome</keyword>
<dbReference type="PANTHER" id="PTHR47364">
    <property type="entry name" value="CYSTEINE PROTEINASE INHIBITOR 5"/>
    <property type="match status" value="1"/>
</dbReference>
<dbReference type="CDD" id="cd00042">
    <property type="entry name" value="CY"/>
    <property type="match status" value="1"/>
</dbReference>
<dbReference type="InterPro" id="IPR000010">
    <property type="entry name" value="Cystatin_dom"/>
</dbReference>
<dbReference type="InterPro" id="IPR046350">
    <property type="entry name" value="Cystatin_sf"/>
</dbReference>
<feature type="domain" description="Cystatin" evidence="4">
    <location>
        <begin position="36"/>
        <end position="123"/>
    </location>
</feature>
<keyword evidence="1" id="KW-0646">Protease inhibitor</keyword>
<dbReference type="Gene3D" id="3.10.450.10">
    <property type="match status" value="1"/>
</dbReference>
<reference evidence="5 6" key="1">
    <citation type="submission" date="2018-02" db="EMBL/GenBank/DDBJ databases">
        <title>Draft genome of wild Prunus yedoensis var. nudiflora.</title>
        <authorList>
            <person name="Baek S."/>
            <person name="Kim J.-H."/>
            <person name="Choi K."/>
            <person name="Kim G.-B."/>
            <person name="Cho A."/>
            <person name="Jang H."/>
            <person name="Shin C.-H."/>
            <person name="Yu H.-J."/>
            <person name="Mun J.-H."/>
        </authorList>
    </citation>
    <scope>NUCLEOTIDE SEQUENCE [LARGE SCALE GENOMIC DNA]</scope>
    <source>
        <strain evidence="6">cv. Jeju island</strain>
        <tissue evidence="5">Leaf</tissue>
    </source>
</reference>
<proteinExistence type="predicted"/>
<dbReference type="AlphaFoldDB" id="A0A314Y1I1"/>
<sequence length="129" mass="14184">MRSNCLLALVALVLALVACAADGRDVKVGGWQPVGDLSDPHVVEIAKFALSEFSKQSEPVQNKLVYYNMAKGETMVVSGVRYRLVIGATNETIPDPLFSLNYYEGVVLEKAWKHFRQLLSFAAIPKEGN</sequence>
<evidence type="ECO:0000313" key="6">
    <source>
        <dbReference type="Proteomes" id="UP000250321"/>
    </source>
</evidence>
<evidence type="ECO:0000256" key="3">
    <source>
        <dbReference type="SAM" id="SignalP"/>
    </source>
</evidence>
<dbReference type="SUPFAM" id="SSF54403">
    <property type="entry name" value="Cystatin/monellin"/>
    <property type="match status" value="1"/>
</dbReference>
<dbReference type="Pfam" id="PF16845">
    <property type="entry name" value="SQAPI"/>
    <property type="match status" value="1"/>
</dbReference>
<gene>
    <name evidence="5" type="ORF">Pyn_02348</name>
</gene>
<dbReference type="PROSITE" id="PS51257">
    <property type="entry name" value="PROKAR_LIPOPROTEIN"/>
    <property type="match status" value="1"/>
</dbReference>
<evidence type="ECO:0000256" key="2">
    <source>
        <dbReference type="ARBA" id="ARBA00022704"/>
    </source>
</evidence>
<comment type="caution">
    <text evidence="5">The sequence shown here is derived from an EMBL/GenBank/DDBJ whole genome shotgun (WGS) entry which is preliminary data.</text>
</comment>
<evidence type="ECO:0000259" key="4">
    <source>
        <dbReference type="Pfam" id="PF16845"/>
    </source>
</evidence>
<evidence type="ECO:0000256" key="1">
    <source>
        <dbReference type="ARBA" id="ARBA00022690"/>
    </source>
</evidence>
<keyword evidence="2" id="KW-0789">Thiol protease inhibitor</keyword>
<accession>A0A314Y1I1</accession>
<feature type="chain" id="PRO_5018675110" evidence="3">
    <location>
        <begin position="21"/>
        <end position="129"/>
    </location>
</feature>
<feature type="signal peptide" evidence="3">
    <location>
        <begin position="1"/>
        <end position="20"/>
    </location>
</feature>
<dbReference type="EMBL" id="PJQY01001653">
    <property type="protein sequence ID" value="PQQ00772.1"/>
    <property type="molecule type" value="Genomic_DNA"/>
</dbReference>
<name>A0A314Y1I1_PRUYE</name>
<dbReference type="OrthoDB" id="2016588at2759"/>